<dbReference type="KEGG" id="smo:SELMODRAFT_18213"/>
<organism evidence="6">
    <name type="scientific">Selaginella moellendorffii</name>
    <name type="common">Spikemoss</name>
    <dbReference type="NCBI Taxonomy" id="88036"/>
    <lineage>
        <taxon>Eukaryota</taxon>
        <taxon>Viridiplantae</taxon>
        <taxon>Streptophyta</taxon>
        <taxon>Embryophyta</taxon>
        <taxon>Tracheophyta</taxon>
        <taxon>Lycopodiopsida</taxon>
        <taxon>Selaginellales</taxon>
        <taxon>Selaginellaceae</taxon>
        <taxon>Selaginella</taxon>
    </lineage>
</organism>
<evidence type="ECO:0000256" key="4">
    <source>
        <dbReference type="ARBA" id="ARBA00022833"/>
    </source>
</evidence>
<dbReference type="GO" id="GO:0089701">
    <property type="term" value="C:U2AF complex"/>
    <property type="evidence" value="ECO:0007669"/>
    <property type="project" value="InterPro"/>
</dbReference>
<dbReference type="AlphaFoldDB" id="D8RTF8"/>
<evidence type="ECO:0000313" key="5">
    <source>
        <dbReference type="EMBL" id="EFJ24669.1"/>
    </source>
</evidence>
<dbReference type="GO" id="GO:0000398">
    <property type="term" value="P:mRNA splicing, via spliceosome"/>
    <property type="evidence" value="ECO:0007669"/>
    <property type="project" value="InterPro"/>
</dbReference>
<proteinExistence type="predicted"/>
<feature type="non-terminal residue" evidence="5">
    <location>
        <position position="1"/>
    </location>
</feature>
<gene>
    <name evidence="5" type="ORF">SELMODRAFT_18213</name>
</gene>
<dbReference type="PANTHER" id="PTHR12620">
    <property type="entry name" value="U2 SNRNP AUXILIARY FACTOR, SMALL SUBUNIT"/>
    <property type="match status" value="1"/>
</dbReference>
<dbReference type="PRINTS" id="PR01848">
    <property type="entry name" value="U2AUXFACTOR"/>
</dbReference>
<dbReference type="OMA" id="RGRCCNF"/>
<keyword evidence="4" id="KW-0862">Zinc</keyword>
<keyword evidence="1" id="KW-0479">Metal-binding</keyword>
<accession>D8RTF8</accession>
<evidence type="ECO:0000313" key="6">
    <source>
        <dbReference type="Proteomes" id="UP000001514"/>
    </source>
</evidence>
<keyword evidence="2" id="KW-0677">Repeat</keyword>
<dbReference type="EMBL" id="GL377589">
    <property type="protein sequence ID" value="EFJ24669.1"/>
    <property type="molecule type" value="Genomic_DNA"/>
</dbReference>
<evidence type="ECO:0000256" key="3">
    <source>
        <dbReference type="ARBA" id="ARBA00022771"/>
    </source>
</evidence>
<evidence type="ECO:0000256" key="2">
    <source>
        <dbReference type="ARBA" id="ARBA00022737"/>
    </source>
</evidence>
<dbReference type="HOGENOM" id="CLU_3020541_0_0_1"/>
<evidence type="ECO:0000256" key="1">
    <source>
        <dbReference type="ARBA" id="ARBA00022723"/>
    </source>
</evidence>
<reference evidence="5 6" key="1">
    <citation type="journal article" date="2011" name="Science">
        <title>The Selaginella genome identifies genetic changes associated with the evolution of vascular plants.</title>
        <authorList>
            <person name="Banks J.A."/>
            <person name="Nishiyama T."/>
            <person name="Hasebe M."/>
            <person name="Bowman J.L."/>
            <person name="Gribskov M."/>
            <person name="dePamphilis C."/>
            <person name="Albert V.A."/>
            <person name="Aono N."/>
            <person name="Aoyama T."/>
            <person name="Ambrose B.A."/>
            <person name="Ashton N.W."/>
            <person name="Axtell M.J."/>
            <person name="Barker E."/>
            <person name="Barker M.S."/>
            <person name="Bennetzen J.L."/>
            <person name="Bonawitz N.D."/>
            <person name="Chapple C."/>
            <person name="Cheng C."/>
            <person name="Correa L.G."/>
            <person name="Dacre M."/>
            <person name="DeBarry J."/>
            <person name="Dreyer I."/>
            <person name="Elias M."/>
            <person name="Engstrom E.M."/>
            <person name="Estelle M."/>
            <person name="Feng L."/>
            <person name="Finet C."/>
            <person name="Floyd S.K."/>
            <person name="Frommer W.B."/>
            <person name="Fujita T."/>
            <person name="Gramzow L."/>
            <person name="Gutensohn M."/>
            <person name="Harholt J."/>
            <person name="Hattori M."/>
            <person name="Heyl A."/>
            <person name="Hirai T."/>
            <person name="Hiwatashi Y."/>
            <person name="Ishikawa M."/>
            <person name="Iwata M."/>
            <person name="Karol K.G."/>
            <person name="Koehler B."/>
            <person name="Kolukisaoglu U."/>
            <person name="Kubo M."/>
            <person name="Kurata T."/>
            <person name="Lalonde S."/>
            <person name="Li K."/>
            <person name="Li Y."/>
            <person name="Litt A."/>
            <person name="Lyons E."/>
            <person name="Manning G."/>
            <person name="Maruyama T."/>
            <person name="Michael T.P."/>
            <person name="Mikami K."/>
            <person name="Miyazaki S."/>
            <person name="Morinaga S."/>
            <person name="Murata T."/>
            <person name="Mueller-Roeber B."/>
            <person name="Nelson D.R."/>
            <person name="Obara M."/>
            <person name="Oguri Y."/>
            <person name="Olmstead R.G."/>
            <person name="Onodera N."/>
            <person name="Petersen B.L."/>
            <person name="Pils B."/>
            <person name="Prigge M."/>
            <person name="Rensing S.A."/>
            <person name="Riano-Pachon D.M."/>
            <person name="Roberts A.W."/>
            <person name="Sato Y."/>
            <person name="Scheller H.V."/>
            <person name="Schulz B."/>
            <person name="Schulz C."/>
            <person name="Shakirov E.V."/>
            <person name="Shibagaki N."/>
            <person name="Shinohara N."/>
            <person name="Shippen D.E."/>
            <person name="Soerensen I."/>
            <person name="Sotooka R."/>
            <person name="Sugimoto N."/>
            <person name="Sugita M."/>
            <person name="Sumikawa N."/>
            <person name="Tanurdzic M."/>
            <person name="Theissen G."/>
            <person name="Ulvskov P."/>
            <person name="Wakazuki S."/>
            <person name="Weng J.K."/>
            <person name="Willats W.W."/>
            <person name="Wipf D."/>
            <person name="Wolf P.G."/>
            <person name="Yang L."/>
            <person name="Zimmer A.D."/>
            <person name="Zhu Q."/>
            <person name="Mitros T."/>
            <person name="Hellsten U."/>
            <person name="Loque D."/>
            <person name="Otillar R."/>
            <person name="Salamov A."/>
            <person name="Schmutz J."/>
            <person name="Shapiro H."/>
            <person name="Lindquist E."/>
            <person name="Lucas S."/>
            <person name="Rokhsar D."/>
            <person name="Grigoriev I.V."/>
        </authorList>
    </citation>
    <scope>NUCLEOTIDE SEQUENCE [LARGE SCALE GENOMIC DNA]</scope>
</reference>
<dbReference type="InParanoid" id="D8RTF8"/>
<dbReference type="STRING" id="88036.D8RTF8"/>
<dbReference type="GO" id="GO:0008270">
    <property type="term" value="F:zinc ion binding"/>
    <property type="evidence" value="ECO:0007669"/>
    <property type="project" value="UniProtKB-KW"/>
</dbReference>
<dbReference type="eggNOG" id="KOG2202">
    <property type="taxonomic scope" value="Eukaryota"/>
</dbReference>
<name>D8RTF8_SELML</name>
<dbReference type="Proteomes" id="UP000001514">
    <property type="component" value="Unassembled WGS sequence"/>
</dbReference>
<dbReference type="InterPro" id="IPR009145">
    <property type="entry name" value="U2AF_small"/>
</dbReference>
<protein>
    <submittedName>
        <fullName evidence="5">Uncharacterized protein</fullName>
    </submittedName>
</protein>
<keyword evidence="6" id="KW-1185">Reference proteome</keyword>
<dbReference type="GO" id="GO:0003723">
    <property type="term" value="F:RNA binding"/>
    <property type="evidence" value="ECO:0007669"/>
    <property type="project" value="InterPro"/>
</dbReference>
<feature type="non-terminal residue" evidence="5">
    <location>
        <position position="56"/>
    </location>
</feature>
<sequence length="56" mass="6297">LNGRFYSGRSIAAELSPVTDFREASCRQEEQGGCSRGRCCNFLDLYHPSRALMRAL</sequence>
<keyword evidence="3" id="KW-0863">Zinc-finger</keyword>